<gene>
    <name evidence="1" type="ORF">Goari_018069</name>
</gene>
<comment type="caution">
    <text evidence="1">The sequence shown here is derived from an EMBL/GenBank/DDBJ whole genome shotgun (WGS) entry which is preliminary data.</text>
</comment>
<proteinExistence type="predicted"/>
<name>A0A7J8WPT0_GOSAI</name>
<organism evidence="1 2">
    <name type="scientific">Gossypium aridum</name>
    <name type="common">American cotton</name>
    <name type="synonym">Erioxylum aridum</name>
    <dbReference type="NCBI Taxonomy" id="34290"/>
    <lineage>
        <taxon>Eukaryota</taxon>
        <taxon>Viridiplantae</taxon>
        <taxon>Streptophyta</taxon>
        <taxon>Embryophyta</taxon>
        <taxon>Tracheophyta</taxon>
        <taxon>Spermatophyta</taxon>
        <taxon>Magnoliopsida</taxon>
        <taxon>eudicotyledons</taxon>
        <taxon>Gunneridae</taxon>
        <taxon>Pentapetalae</taxon>
        <taxon>rosids</taxon>
        <taxon>malvids</taxon>
        <taxon>Malvales</taxon>
        <taxon>Malvaceae</taxon>
        <taxon>Malvoideae</taxon>
        <taxon>Gossypium</taxon>
    </lineage>
</organism>
<sequence length="31" mass="3747">MNSQQKIDTMVKENMLKFMDSLRKQRTMSLN</sequence>
<protein>
    <submittedName>
        <fullName evidence="1">Uncharacterized protein</fullName>
    </submittedName>
</protein>
<keyword evidence="2" id="KW-1185">Reference proteome</keyword>
<evidence type="ECO:0000313" key="2">
    <source>
        <dbReference type="Proteomes" id="UP000593577"/>
    </source>
</evidence>
<accession>A0A7J8WPT0</accession>
<evidence type="ECO:0000313" key="1">
    <source>
        <dbReference type="EMBL" id="MBA0676599.1"/>
    </source>
</evidence>
<dbReference type="AlphaFoldDB" id="A0A7J8WPT0"/>
<dbReference type="EMBL" id="JABFAA010000002">
    <property type="protein sequence ID" value="MBA0676599.1"/>
    <property type="molecule type" value="Genomic_DNA"/>
</dbReference>
<dbReference type="Proteomes" id="UP000593577">
    <property type="component" value="Unassembled WGS sequence"/>
</dbReference>
<reference evidence="1 2" key="1">
    <citation type="journal article" date="2019" name="Genome Biol. Evol.">
        <title>Insights into the evolution of the New World diploid cottons (Gossypium, subgenus Houzingenia) based on genome sequencing.</title>
        <authorList>
            <person name="Grover C.E."/>
            <person name="Arick M.A. 2nd"/>
            <person name="Thrash A."/>
            <person name="Conover J.L."/>
            <person name="Sanders W.S."/>
            <person name="Peterson D.G."/>
            <person name="Frelichowski J.E."/>
            <person name="Scheffler J.A."/>
            <person name="Scheffler B.E."/>
            <person name="Wendel J.F."/>
        </authorList>
    </citation>
    <scope>NUCLEOTIDE SEQUENCE [LARGE SCALE GENOMIC DNA]</scope>
    <source>
        <strain evidence="1">185</strain>
        <tissue evidence="1">Leaf</tissue>
    </source>
</reference>